<keyword evidence="3" id="KW-1185">Reference proteome</keyword>
<name>A0AAI8K8B0_9PSED</name>
<keyword evidence="1" id="KW-0472">Membrane</keyword>
<gene>
    <name evidence="2" type="ORF">DZC75_03655</name>
</gene>
<proteinExistence type="predicted"/>
<dbReference type="EMBL" id="CP031641">
    <property type="protein sequence ID" value="AXO87145.1"/>
    <property type="molecule type" value="Genomic_DNA"/>
</dbReference>
<reference evidence="2 3" key="1">
    <citation type="submission" date="2018-08" db="EMBL/GenBank/DDBJ databases">
        <authorList>
            <person name="Lee Y."/>
            <person name="Kakembo D."/>
        </authorList>
    </citation>
    <scope>NUCLEOTIDE SEQUENCE [LARGE SCALE GENOMIC DNA]</scope>
    <source>
        <strain evidence="2 3">JBCS1880</strain>
    </source>
</reference>
<accession>A0AAI8K8B0</accession>
<sequence length="154" mass="16833">MSLTDKRFQRFTQLGWGAMDMLIVLVYVVDSLRCGDIPFWTDLHSILALASEHAELAYAIGFASLAVYLTVFISGCLFLKGARMAAYLGLAQAPFRVILVPSIPVALFWPDPLIETAGWLVFFLSLVAEVVKVWSLLLLLRSQSNGVADAPAAA</sequence>
<evidence type="ECO:0000256" key="1">
    <source>
        <dbReference type="SAM" id="Phobius"/>
    </source>
</evidence>
<keyword evidence="1" id="KW-1133">Transmembrane helix</keyword>
<feature type="transmembrane region" description="Helical" evidence="1">
    <location>
        <begin position="12"/>
        <end position="29"/>
    </location>
</feature>
<evidence type="ECO:0000313" key="3">
    <source>
        <dbReference type="Proteomes" id="UP000258127"/>
    </source>
</evidence>
<organism evidence="2 3">
    <name type="scientific">Pseudomonas parafulva</name>
    <dbReference type="NCBI Taxonomy" id="157782"/>
    <lineage>
        <taxon>Bacteria</taxon>
        <taxon>Pseudomonadati</taxon>
        <taxon>Pseudomonadota</taxon>
        <taxon>Gammaproteobacteria</taxon>
        <taxon>Pseudomonadales</taxon>
        <taxon>Pseudomonadaceae</taxon>
        <taxon>Pseudomonas</taxon>
    </lineage>
</organism>
<dbReference type="AlphaFoldDB" id="A0AAI8K8B0"/>
<dbReference type="Proteomes" id="UP000258127">
    <property type="component" value="Chromosome"/>
</dbReference>
<dbReference type="RefSeq" id="WP_116887600.1">
    <property type="nucleotide sequence ID" value="NZ_CP031641.1"/>
</dbReference>
<keyword evidence="1" id="KW-0812">Transmembrane</keyword>
<feature type="transmembrane region" description="Helical" evidence="1">
    <location>
        <begin position="56"/>
        <end position="79"/>
    </location>
</feature>
<protein>
    <submittedName>
        <fullName evidence="2">Uncharacterized protein</fullName>
    </submittedName>
</protein>
<feature type="transmembrane region" description="Helical" evidence="1">
    <location>
        <begin position="119"/>
        <end position="140"/>
    </location>
</feature>
<feature type="transmembrane region" description="Helical" evidence="1">
    <location>
        <begin position="86"/>
        <end position="107"/>
    </location>
</feature>
<evidence type="ECO:0000313" key="2">
    <source>
        <dbReference type="EMBL" id="AXO87145.1"/>
    </source>
</evidence>